<dbReference type="SUPFAM" id="SSF75217">
    <property type="entry name" value="alpha/beta knot"/>
    <property type="match status" value="1"/>
</dbReference>
<evidence type="ECO:0000313" key="15">
    <source>
        <dbReference type="EMBL" id="KRM62475.1"/>
    </source>
</evidence>
<evidence type="ECO:0000256" key="1">
    <source>
        <dbReference type="ARBA" id="ARBA00004496"/>
    </source>
</evidence>
<dbReference type="AlphaFoldDB" id="A0A0R2ADY2"/>
<comment type="caution">
    <text evidence="15">The sequence shown here is derived from an EMBL/GenBank/DDBJ whole genome shotgun (WGS) entry which is preliminary data.</text>
</comment>
<dbReference type="InterPro" id="IPR006700">
    <property type="entry name" value="RsmE"/>
</dbReference>
<organism evidence="15 16">
    <name type="scientific">Paucilactobacillus vaccinostercus DSM 20634</name>
    <dbReference type="NCBI Taxonomy" id="1423813"/>
    <lineage>
        <taxon>Bacteria</taxon>
        <taxon>Bacillati</taxon>
        <taxon>Bacillota</taxon>
        <taxon>Bacilli</taxon>
        <taxon>Lactobacillales</taxon>
        <taxon>Lactobacillaceae</taxon>
        <taxon>Paucilactobacillus</taxon>
    </lineage>
</organism>
<dbReference type="InterPro" id="IPR029028">
    <property type="entry name" value="Alpha/beta_knot_MTases"/>
</dbReference>
<evidence type="ECO:0000259" key="14">
    <source>
        <dbReference type="Pfam" id="PF20260"/>
    </source>
</evidence>
<evidence type="ECO:0000256" key="12">
    <source>
        <dbReference type="PIRNR" id="PIRNR015601"/>
    </source>
</evidence>
<proteinExistence type="inferred from homology"/>
<protein>
    <recommendedName>
        <fullName evidence="4 12">Ribosomal RNA small subunit methyltransferase E</fullName>
        <ecNumber evidence="3 12">2.1.1.193</ecNumber>
    </recommendedName>
</protein>
<name>A0A0R2ADY2_9LACO</name>
<keyword evidence="16" id="KW-1185">Reference proteome</keyword>
<dbReference type="InterPro" id="IPR046886">
    <property type="entry name" value="RsmE_MTase_dom"/>
</dbReference>
<sequence length="249" mass="27828">MQRYFLKQTKIIDGGFELSSEVAHHFVTVMRAQVGDLAEFVLDDGVEVVAQLIKVDGKRAWVQVDHEITTSSELPVNVTLACGVPKGEKAQLIVQKATELGVDKIIFFEAERSISRWHSDRRQKKIEKLVKVARGAAEQSHRTVIPQIVYQTDLLQAVNEAAAEHQIVAWEESAKQGEQSNLSRVFHQMQNGDTLLAVIGPEGGLTEDEIKRLTDRDVIPAGLGPRILRTETAPLYLLAAISYYFELEK</sequence>
<dbReference type="PATRIC" id="fig|1423813.3.peg.2086"/>
<evidence type="ECO:0000256" key="3">
    <source>
        <dbReference type="ARBA" id="ARBA00012328"/>
    </source>
</evidence>
<comment type="function">
    <text evidence="10 12">Specifically methylates the N3 position of the uracil ring of uridine 1498 (m3U1498) in 16S rRNA. Acts on the fully assembled 30S ribosomal subunit.</text>
</comment>
<evidence type="ECO:0000256" key="7">
    <source>
        <dbReference type="ARBA" id="ARBA00022603"/>
    </source>
</evidence>
<dbReference type="Proteomes" id="UP000051733">
    <property type="component" value="Unassembled WGS sequence"/>
</dbReference>
<dbReference type="GO" id="GO:0005737">
    <property type="term" value="C:cytoplasm"/>
    <property type="evidence" value="ECO:0007669"/>
    <property type="project" value="UniProtKB-SubCell"/>
</dbReference>
<dbReference type="SUPFAM" id="SSF88697">
    <property type="entry name" value="PUA domain-like"/>
    <property type="match status" value="1"/>
</dbReference>
<keyword evidence="6 12" id="KW-0698">rRNA processing</keyword>
<evidence type="ECO:0000256" key="8">
    <source>
        <dbReference type="ARBA" id="ARBA00022679"/>
    </source>
</evidence>
<dbReference type="STRING" id="1423813.FC26_GL002049"/>
<feature type="domain" description="Ribosomal RNA small subunit methyltransferase E methyltransferase" evidence="13">
    <location>
        <begin position="73"/>
        <end position="242"/>
    </location>
</feature>
<evidence type="ECO:0000256" key="10">
    <source>
        <dbReference type="ARBA" id="ARBA00025699"/>
    </source>
</evidence>
<dbReference type="EC" id="2.1.1.193" evidence="3 12"/>
<keyword evidence="8 12" id="KW-0808">Transferase</keyword>
<dbReference type="PIRSF" id="PIRSF015601">
    <property type="entry name" value="MTase_slr0722"/>
    <property type="match status" value="1"/>
</dbReference>
<dbReference type="Gene3D" id="3.40.1280.10">
    <property type="match status" value="1"/>
</dbReference>
<dbReference type="GO" id="GO:0070042">
    <property type="term" value="F:rRNA (uridine-N3-)-methyltransferase activity"/>
    <property type="evidence" value="ECO:0007669"/>
    <property type="project" value="TreeGrafter"/>
</dbReference>
<evidence type="ECO:0000256" key="11">
    <source>
        <dbReference type="ARBA" id="ARBA00047944"/>
    </source>
</evidence>
<dbReference type="InterPro" id="IPR029026">
    <property type="entry name" value="tRNA_m1G_MTases_N"/>
</dbReference>
<evidence type="ECO:0000256" key="9">
    <source>
        <dbReference type="ARBA" id="ARBA00022691"/>
    </source>
</evidence>
<dbReference type="OrthoDB" id="9815641at2"/>
<dbReference type="InterPro" id="IPR046887">
    <property type="entry name" value="RsmE_PUA-like"/>
</dbReference>
<accession>A0A0R2ADY2</accession>
<comment type="subcellular location">
    <subcellularLocation>
        <location evidence="1 12">Cytoplasm</location>
    </subcellularLocation>
</comment>
<comment type="similarity">
    <text evidence="2 12">Belongs to the RNA methyltransferase RsmE family.</text>
</comment>
<keyword evidence="9 12" id="KW-0949">S-adenosyl-L-methionine</keyword>
<dbReference type="PANTHER" id="PTHR30027">
    <property type="entry name" value="RIBOSOMAL RNA SMALL SUBUNIT METHYLTRANSFERASE E"/>
    <property type="match status" value="1"/>
</dbReference>
<dbReference type="Pfam" id="PF04452">
    <property type="entry name" value="Methyltrans_RNA"/>
    <property type="match status" value="1"/>
</dbReference>
<dbReference type="Pfam" id="PF20260">
    <property type="entry name" value="PUA_4"/>
    <property type="match status" value="1"/>
</dbReference>
<gene>
    <name evidence="15" type="ORF">FC26_GL002049</name>
</gene>
<dbReference type="CDD" id="cd18084">
    <property type="entry name" value="RsmE-like"/>
    <property type="match status" value="1"/>
</dbReference>
<dbReference type="RefSeq" id="WP_057777172.1">
    <property type="nucleotide sequence ID" value="NZ_AYYY01000005.1"/>
</dbReference>
<feature type="domain" description="Ribosomal RNA small subunit methyltransferase E PUA-like" evidence="14">
    <location>
        <begin position="20"/>
        <end position="64"/>
    </location>
</feature>
<reference evidence="15 16" key="1">
    <citation type="journal article" date="2015" name="Genome Announc.">
        <title>Expanding the biotechnology potential of lactobacilli through comparative genomics of 213 strains and associated genera.</title>
        <authorList>
            <person name="Sun Z."/>
            <person name="Harris H.M."/>
            <person name="McCann A."/>
            <person name="Guo C."/>
            <person name="Argimon S."/>
            <person name="Zhang W."/>
            <person name="Yang X."/>
            <person name="Jeffery I.B."/>
            <person name="Cooney J.C."/>
            <person name="Kagawa T.F."/>
            <person name="Liu W."/>
            <person name="Song Y."/>
            <person name="Salvetti E."/>
            <person name="Wrobel A."/>
            <person name="Rasinkangas P."/>
            <person name="Parkhill J."/>
            <person name="Rea M.C."/>
            <person name="O'Sullivan O."/>
            <person name="Ritari J."/>
            <person name="Douillard F.P."/>
            <person name="Paul Ross R."/>
            <person name="Yang R."/>
            <person name="Briner A.E."/>
            <person name="Felis G.E."/>
            <person name="de Vos W.M."/>
            <person name="Barrangou R."/>
            <person name="Klaenhammer T.R."/>
            <person name="Caufield P.W."/>
            <person name="Cui Y."/>
            <person name="Zhang H."/>
            <person name="O'Toole P.W."/>
        </authorList>
    </citation>
    <scope>NUCLEOTIDE SEQUENCE [LARGE SCALE GENOMIC DNA]</scope>
    <source>
        <strain evidence="15 16">DSM 20634</strain>
    </source>
</reference>
<comment type="catalytic activity">
    <reaction evidence="11 12">
        <text>uridine(1498) in 16S rRNA + S-adenosyl-L-methionine = N(3)-methyluridine(1498) in 16S rRNA + S-adenosyl-L-homocysteine + H(+)</text>
        <dbReference type="Rhea" id="RHEA:42920"/>
        <dbReference type="Rhea" id="RHEA-COMP:10283"/>
        <dbReference type="Rhea" id="RHEA-COMP:10284"/>
        <dbReference type="ChEBI" id="CHEBI:15378"/>
        <dbReference type="ChEBI" id="CHEBI:57856"/>
        <dbReference type="ChEBI" id="CHEBI:59789"/>
        <dbReference type="ChEBI" id="CHEBI:65315"/>
        <dbReference type="ChEBI" id="CHEBI:74502"/>
        <dbReference type="EC" id="2.1.1.193"/>
    </reaction>
</comment>
<dbReference type="NCBIfam" id="TIGR00046">
    <property type="entry name" value="RsmE family RNA methyltransferase"/>
    <property type="match status" value="1"/>
</dbReference>
<keyword evidence="5 12" id="KW-0963">Cytoplasm</keyword>
<evidence type="ECO:0000256" key="4">
    <source>
        <dbReference type="ARBA" id="ARBA00013673"/>
    </source>
</evidence>
<keyword evidence="7 12" id="KW-0489">Methyltransferase</keyword>
<evidence type="ECO:0000256" key="6">
    <source>
        <dbReference type="ARBA" id="ARBA00022552"/>
    </source>
</evidence>
<evidence type="ECO:0000256" key="5">
    <source>
        <dbReference type="ARBA" id="ARBA00022490"/>
    </source>
</evidence>
<evidence type="ECO:0000313" key="16">
    <source>
        <dbReference type="Proteomes" id="UP000051733"/>
    </source>
</evidence>
<evidence type="ECO:0000259" key="13">
    <source>
        <dbReference type="Pfam" id="PF04452"/>
    </source>
</evidence>
<evidence type="ECO:0000256" key="2">
    <source>
        <dbReference type="ARBA" id="ARBA00005528"/>
    </source>
</evidence>
<dbReference type="EMBL" id="AYYY01000005">
    <property type="protein sequence ID" value="KRM62475.1"/>
    <property type="molecule type" value="Genomic_DNA"/>
</dbReference>
<dbReference type="PANTHER" id="PTHR30027:SF3">
    <property type="entry name" value="16S RRNA (URACIL(1498)-N(3))-METHYLTRANSFERASE"/>
    <property type="match status" value="1"/>
</dbReference>
<dbReference type="NCBIfam" id="NF008691">
    <property type="entry name" value="PRK11713.1-4"/>
    <property type="match status" value="1"/>
</dbReference>
<dbReference type="GO" id="GO:0070475">
    <property type="term" value="P:rRNA base methylation"/>
    <property type="evidence" value="ECO:0007669"/>
    <property type="project" value="TreeGrafter"/>
</dbReference>
<dbReference type="InterPro" id="IPR015947">
    <property type="entry name" value="PUA-like_sf"/>
</dbReference>